<proteinExistence type="predicted"/>
<evidence type="ECO:0000256" key="3">
    <source>
        <dbReference type="ARBA" id="ARBA00022723"/>
    </source>
</evidence>
<evidence type="ECO:0000256" key="8">
    <source>
        <dbReference type="PROSITE-ProRule" id="PRU00261"/>
    </source>
</evidence>
<feature type="domain" description="Chitin-binding type-1" evidence="11">
    <location>
        <begin position="60"/>
        <end position="106"/>
    </location>
</feature>
<keyword evidence="6" id="KW-0119">Carbohydrate metabolism</keyword>
<keyword evidence="5" id="KW-0378">Hydrolase</keyword>
<keyword evidence="14" id="KW-1185">Reference proteome</keyword>
<name>A0ABR0K7F3_9EURO</name>
<evidence type="ECO:0000313" key="13">
    <source>
        <dbReference type="EMBL" id="KAK5089665.1"/>
    </source>
</evidence>
<dbReference type="CDD" id="cd00035">
    <property type="entry name" value="ChtBD1"/>
    <property type="match status" value="1"/>
</dbReference>
<dbReference type="InterPro" id="IPR011330">
    <property type="entry name" value="Glyco_hydro/deAcase_b/a-brl"/>
</dbReference>
<organism evidence="13 14">
    <name type="scientific">Lithohypha guttulata</name>
    <dbReference type="NCBI Taxonomy" id="1690604"/>
    <lineage>
        <taxon>Eukaryota</taxon>
        <taxon>Fungi</taxon>
        <taxon>Dikarya</taxon>
        <taxon>Ascomycota</taxon>
        <taxon>Pezizomycotina</taxon>
        <taxon>Eurotiomycetes</taxon>
        <taxon>Chaetothyriomycetidae</taxon>
        <taxon>Chaetothyriales</taxon>
        <taxon>Trichomeriaceae</taxon>
        <taxon>Lithohypha</taxon>
    </lineage>
</organism>
<evidence type="ECO:0000256" key="2">
    <source>
        <dbReference type="ARBA" id="ARBA00022669"/>
    </source>
</evidence>
<evidence type="ECO:0000256" key="7">
    <source>
        <dbReference type="ARBA" id="ARBA00023285"/>
    </source>
</evidence>
<gene>
    <name evidence="13" type="ORF">LTR24_006033</name>
</gene>
<protein>
    <recommendedName>
        <fullName evidence="15">Chitin deacetylase</fullName>
    </recommendedName>
</protein>
<feature type="compositionally biased region" description="Low complexity" evidence="9">
    <location>
        <begin position="367"/>
        <end position="388"/>
    </location>
</feature>
<dbReference type="SMART" id="SM00270">
    <property type="entry name" value="ChtBD1"/>
    <property type="match status" value="1"/>
</dbReference>
<accession>A0ABR0K7F3</accession>
<evidence type="ECO:0000259" key="12">
    <source>
        <dbReference type="PROSITE" id="PS51677"/>
    </source>
</evidence>
<dbReference type="PROSITE" id="PS50941">
    <property type="entry name" value="CHIT_BIND_I_2"/>
    <property type="match status" value="1"/>
</dbReference>
<dbReference type="EMBL" id="JAVRRG010000073">
    <property type="protein sequence ID" value="KAK5089665.1"/>
    <property type="molecule type" value="Genomic_DNA"/>
</dbReference>
<evidence type="ECO:0000313" key="14">
    <source>
        <dbReference type="Proteomes" id="UP001345013"/>
    </source>
</evidence>
<dbReference type="SUPFAM" id="SSF88713">
    <property type="entry name" value="Glycoside hydrolase/deacetylase"/>
    <property type="match status" value="1"/>
</dbReference>
<dbReference type="InterPro" id="IPR001002">
    <property type="entry name" value="Chitin-bd_1"/>
</dbReference>
<feature type="domain" description="NodB homology" evidence="12">
    <location>
        <begin position="140"/>
        <end position="337"/>
    </location>
</feature>
<feature type="chain" id="PRO_5045437737" description="Chitin deacetylase" evidence="10">
    <location>
        <begin position="22"/>
        <end position="429"/>
    </location>
</feature>
<dbReference type="PANTHER" id="PTHR46471:SF4">
    <property type="entry name" value="CHITIN DEACETYLASE"/>
    <property type="match status" value="1"/>
</dbReference>
<dbReference type="Pfam" id="PF00187">
    <property type="entry name" value="Chitin_bind_1"/>
    <property type="match status" value="1"/>
</dbReference>
<comment type="caution">
    <text evidence="8">Lacks conserved residue(s) required for the propagation of feature annotation.</text>
</comment>
<evidence type="ECO:0000256" key="1">
    <source>
        <dbReference type="ARBA" id="ARBA00001941"/>
    </source>
</evidence>
<keyword evidence="4 10" id="KW-0732">Signal</keyword>
<keyword evidence="3" id="KW-0479">Metal-binding</keyword>
<reference evidence="13 14" key="1">
    <citation type="submission" date="2023-08" db="EMBL/GenBank/DDBJ databases">
        <title>Black Yeasts Isolated from many extreme environments.</title>
        <authorList>
            <person name="Coleine C."/>
            <person name="Stajich J.E."/>
            <person name="Selbmann L."/>
        </authorList>
    </citation>
    <scope>NUCLEOTIDE SEQUENCE [LARGE SCALE GENOMIC DNA]</scope>
    <source>
        <strain evidence="13 14">CCFEE 5885</strain>
    </source>
</reference>
<sequence>MKPLISLSIFTFVQYLRLTHAHSSPHINVFGLSVPAQATPEFTRRDESTLLDPRQASGSGQKCGVQNGGTSCPQGFCCSEDGECGTGRAYCDAPYCQYKYGPACDDNATPVGTDTSSVPRPVLGSIEYGGGGIWNCTKPGYVALTYDDGPYIYTGELLDILAKRKVPATFFLTGNNYGKHGMDNESTPYPGLIRRMITDGHQVGSHTWSHQDLDKLSTEDRTWEMTKNEMAFRNIMGFWPTYMRPPYDSCKADSGCRSDMSTLGYHIVEYTVDTYDFDNRTPQTYPLSQSNVSAAFEGSDSAKDDYIVYSHDTHPQTVRNLTEYMIDTIGGLGYKFATIGDCLNDPKKNWYRDPSTGKATDAVIKHSSSSSSGSSSSEPSSGSGTVTSTVTETVKAASSTGTSCAALSISHGGWSVVPMLLALGYLMTR</sequence>
<dbReference type="Gene3D" id="3.30.60.10">
    <property type="entry name" value="Endochitinase-like"/>
    <property type="match status" value="1"/>
</dbReference>
<dbReference type="InterPro" id="IPR002509">
    <property type="entry name" value="NODB_dom"/>
</dbReference>
<evidence type="ECO:0008006" key="15">
    <source>
        <dbReference type="Google" id="ProtNLM"/>
    </source>
</evidence>
<dbReference type="InterPro" id="IPR036861">
    <property type="entry name" value="Endochitinase-like_sf"/>
</dbReference>
<dbReference type="SUPFAM" id="SSF57016">
    <property type="entry name" value="Plant lectins/antimicrobial peptides"/>
    <property type="match status" value="1"/>
</dbReference>
<evidence type="ECO:0000256" key="9">
    <source>
        <dbReference type="SAM" id="MobiDB-lite"/>
    </source>
</evidence>
<feature type="region of interest" description="Disordered" evidence="9">
    <location>
        <begin position="364"/>
        <end position="388"/>
    </location>
</feature>
<dbReference type="Gene3D" id="3.20.20.370">
    <property type="entry name" value="Glycoside hydrolase/deacetylase"/>
    <property type="match status" value="1"/>
</dbReference>
<dbReference type="PANTHER" id="PTHR46471">
    <property type="entry name" value="CHITIN DEACETYLASE"/>
    <property type="match status" value="1"/>
</dbReference>
<dbReference type="InterPro" id="IPR018371">
    <property type="entry name" value="Chitin-binding_1_CS"/>
</dbReference>
<keyword evidence="7" id="KW-0170">Cobalt</keyword>
<feature type="disulfide bond" evidence="8">
    <location>
        <begin position="63"/>
        <end position="78"/>
    </location>
</feature>
<dbReference type="CDD" id="cd10951">
    <property type="entry name" value="CE4_ClCDA_like"/>
    <property type="match status" value="1"/>
</dbReference>
<evidence type="ECO:0000259" key="11">
    <source>
        <dbReference type="PROSITE" id="PS50941"/>
    </source>
</evidence>
<keyword evidence="2 8" id="KW-0147">Chitin-binding</keyword>
<feature type="signal peptide" evidence="10">
    <location>
        <begin position="1"/>
        <end position="21"/>
    </location>
</feature>
<comment type="cofactor">
    <cofactor evidence="1">
        <name>Co(2+)</name>
        <dbReference type="ChEBI" id="CHEBI:48828"/>
    </cofactor>
</comment>
<keyword evidence="8" id="KW-1015">Disulfide bond</keyword>
<dbReference type="PROSITE" id="PS00026">
    <property type="entry name" value="CHIT_BIND_I_1"/>
    <property type="match status" value="1"/>
</dbReference>
<dbReference type="PROSITE" id="PS51677">
    <property type="entry name" value="NODB"/>
    <property type="match status" value="1"/>
</dbReference>
<feature type="disulfide bond" evidence="8">
    <location>
        <begin position="77"/>
        <end position="91"/>
    </location>
</feature>
<evidence type="ECO:0000256" key="4">
    <source>
        <dbReference type="ARBA" id="ARBA00022729"/>
    </source>
</evidence>
<feature type="disulfide bond" evidence="8">
    <location>
        <begin position="72"/>
        <end position="84"/>
    </location>
</feature>
<evidence type="ECO:0000256" key="5">
    <source>
        <dbReference type="ARBA" id="ARBA00022801"/>
    </source>
</evidence>
<dbReference type="Pfam" id="PF01522">
    <property type="entry name" value="Polysacc_deac_1"/>
    <property type="match status" value="1"/>
</dbReference>
<evidence type="ECO:0000256" key="10">
    <source>
        <dbReference type="SAM" id="SignalP"/>
    </source>
</evidence>
<comment type="caution">
    <text evidence="13">The sequence shown here is derived from an EMBL/GenBank/DDBJ whole genome shotgun (WGS) entry which is preliminary data.</text>
</comment>
<evidence type="ECO:0000256" key="6">
    <source>
        <dbReference type="ARBA" id="ARBA00023277"/>
    </source>
</evidence>
<dbReference type="Proteomes" id="UP001345013">
    <property type="component" value="Unassembled WGS sequence"/>
</dbReference>